<dbReference type="Proteomes" id="UP000196036">
    <property type="component" value="Unassembled WGS sequence"/>
</dbReference>
<dbReference type="Gene3D" id="1.10.260.40">
    <property type="entry name" value="lambda repressor-like DNA-binding domains"/>
    <property type="match status" value="1"/>
</dbReference>
<evidence type="ECO:0000313" key="3">
    <source>
        <dbReference type="Proteomes" id="UP000196036"/>
    </source>
</evidence>
<evidence type="ECO:0000259" key="1">
    <source>
        <dbReference type="PROSITE" id="PS50943"/>
    </source>
</evidence>
<dbReference type="EMBL" id="NFLW01000007">
    <property type="protein sequence ID" value="OUQ72206.1"/>
    <property type="molecule type" value="Genomic_DNA"/>
</dbReference>
<organism evidence="2 3">
    <name type="scientific">Bacteroides xylanisolvens</name>
    <dbReference type="NCBI Taxonomy" id="371601"/>
    <lineage>
        <taxon>Bacteria</taxon>
        <taxon>Pseudomonadati</taxon>
        <taxon>Bacteroidota</taxon>
        <taxon>Bacteroidia</taxon>
        <taxon>Bacteroidales</taxon>
        <taxon>Bacteroidaceae</taxon>
        <taxon>Bacteroides</taxon>
    </lineage>
</organism>
<dbReference type="GO" id="GO:0003677">
    <property type="term" value="F:DNA binding"/>
    <property type="evidence" value="ECO:0007669"/>
    <property type="project" value="InterPro"/>
</dbReference>
<proteinExistence type="predicted"/>
<gene>
    <name evidence="2" type="ORF">B5E52_05815</name>
</gene>
<dbReference type="RefSeq" id="WP_087317807.1">
    <property type="nucleotide sequence ID" value="NZ_NFLW01000007.1"/>
</dbReference>
<dbReference type="Pfam" id="PF01381">
    <property type="entry name" value="HTH_3"/>
    <property type="match status" value="1"/>
</dbReference>
<sequence>MLLGNKIKELRDEQGVLQRQLAAYLEIDTPMFSKIERGDRRAKRSQVILLAKYFHVDEKKMLTLWLADKVLDALEGEDELCLDALDTAKAELTDVNRQNQA</sequence>
<dbReference type="AlphaFoldDB" id="A0A1Y4VSH7"/>
<reference evidence="3" key="1">
    <citation type="submission" date="2017-04" db="EMBL/GenBank/DDBJ databases">
        <title>Function of individual gut microbiota members based on whole genome sequencing of pure cultures obtained from chicken caecum.</title>
        <authorList>
            <person name="Medvecky M."/>
            <person name="Cejkova D."/>
            <person name="Polansky O."/>
            <person name="Karasova D."/>
            <person name="Kubasova T."/>
            <person name="Cizek A."/>
            <person name="Rychlik I."/>
        </authorList>
    </citation>
    <scope>NUCLEOTIDE SEQUENCE [LARGE SCALE GENOMIC DNA]</scope>
    <source>
        <strain evidence="3">An109</strain>
    </source>
</reference>
<dbReference type="CDD" id="cd00093">
    <property type="entry name" value="HTH_XRE"/>
    <property type="match status" value="1"/>
</dbReference>
<dbReference type="SMART" id="SM00530">
    <property type="entry name" value="HTH_XRE"/>
    <property type="match status" value="1"/>
</dbReference>
<feature type="domain" description="HTH cro/C1-type" evidence="1">
    <location>
        <begin position="7"/>
        <end position="61"/>
    </location>
</feature>
<comment type="caution">
    <text evidence="2">The sequence shown here is derived from an EMBL/GenBank/DDBJ whole genome shotgun (WGS) entry which is preliminary data.</text>
</comment>
<protein>
    <submittedName>
        <fullName evidence="2">Transcriptional regulator</fullName>
    </submittedName>
</protein>
<dbReference type="InterPro" id="IPR001387">
    <property type="entry name" value="Cro/C1-type_HTH"/>
</dbReference>
<dbReference type="InterPro" id="IPR010982">
    <property type="entry name" value="Lambda_DNA-bd_dom_sf"/>
</dbReference>
<accession>A0A1Y4VSH7</accession>
<evidence type="ECO:0000313" key="2">
    <source>
        <dbReference type="EMBL" id="OUQ72206.1"/>
    </source>
</evidence>
<dbReference type="SUPFAM" id="SSF47413">
    <property type="entry name" value="lambda repressor-like DNA-binding domains"/>
    <property type="match status" value="1"/>
</dbReference>
<name>A0A1Y4VSH7_9BACE</name>
<dbReference type="PROSITE" id="PS50943">
    <property type="entry name" value="HTH_CROC1"/>
    <property type="match status" value="1"/>
</dbReference>